<reference evidence="1 2" key="1">
    <citation type="journal article" date="2021" name="ISME Commun">
        <title>Automated analysis of genomic sequences facilitates high-throughput and comprehensive description of bacteria.</title>
        <authorList>
            <person name="Hitch T.C.A."/>
        </authorList>
    </citation>
    <scope>NUCLEOTIDE SEQUENCE [LARGE SCALE GENOMIC DNA]</scope>
    <source>
        <strain evidence="1 2">Sanger_04</strain>
    </source>
</reference>
<proteinExistence type="predicted"/>
<sequence length="73" mass="8421">MTDDYDSLLYDKAHSYGIAAGKAECILETLSDYGEVPLRIREQILNQRSNAQLNRWFSLARQVHSIDAFTNRM</sequence>
<comment type="caution">
    <text evidence="1">The sequence shown here is derived from an EMBL/GenBank/DDBJ whole genome shotgun (WGS) entry which is preliminary data.</text>
</comment>
<dbReference type="EMBL" id="JAOQKC010000023">
    <property type="protein sequence ID" value="MCU6698040.1"/>
    <property type="molecule type" value="Genomic_DNA"/>
</dbReference>
<dbReference type="RefSeq" id="WP_158364941.1">
    <property type="nucleotide sequence ID" value="NZ_JAOQKC010000023.1"/>
</dbReference>
<name>A0ABT2S0C1_9FIRM</name>
<dbReference type="Proteomes" id="UP001652461">
    <property type="component" value="Unassembled WGS sequence"/>
</dbReference>
<gene>
    <name evidence="1" type="ORF">OCV63_14245</name>
</gene>
<evidence type="ECO:0008006" key="3">
    <source>
        <dbReference type="Google" id="ProtNLM"/>
    </source>
</evidence>
<keyword evidence="2" id="KW-1185">Reference proteome</keyword>
<protein>
    <recommendedName>
        <fullName evidence="3">Transposase</fullName>
    </recommendedName>
</protein>
<accession>A0ABT2S0C1</accession>
<evidence type="ECO:0000313" key="2">
    <source>
        <dbReference type="Proteomes" id="UP001652461"/>
    </source>
</evidence>
<evidence type="ECO:0000313" key="1">
    <source>
        <dbReference type="EMBL" id="MCU6698040.1"/>
    </source>
</evidence>
<organism evidence="1 2">
    <name type="scientific">Laedolimicola ammoniilytica</name>
    <dbReference type="NCBI Taxonomy" id="2981771"/>
    <lineage>
        <taxon>Bacteria</taxon>
        <taxon>Bacillati</taxon>
        <taxon>Bacillota</taxon>
        <taxon>Clostridia</taxon>
        <taxon>Lachnospirales</taxon>
        <taxon>Lachnospiraceae</taxon>
        <taxon>Laedolimicola</taxon>
    </lineage>
</organism>